<dbReference type="GO" id="GO:0006457">
    <property type="term" value="P:protein folding"/>
    <property type="evidence" value="ECO:0007669"/>
    <property type="project" value="TreeGrafter"/>
</dbReference>
<dbReference type="GO" id="GO:0001671">
    <property type="term" value="F:ATPase activator activity"/>
    <property type="evidence" value="ECO:0007669"/>
    <property type="project" value="InterPro"/>
</dbReference>
<dbReference type="InterPro" id="IPR023393">
    <property type="entry name" value="START-like_dom_sf"/>
</dbReference>
<proteinExistence type="inferred from homology"/>
<feature type="compositionally biased region" description="Basic residues" evidence="2">
    <location>
        <begin position="367"/>
        <end position="378"/>
    </location>
</feature>
<dbReference type="Gene3D" id="3.30.530.20">
    <property type="match status" value="1"/>
</dbReference>
<keyword evidence="6" id="KW-1185">Reference proteome</keyword>
<dbReference type="CDD" id="cd08892">
    <property type="entry name" value="SRPBCC_Aha1"/>
    <property type="match status" value="1"/>
</dbReference>
<dbReference type="SMART" id="SM01000">
    <property type="entry name" value="Aha1_N"/>
    <property type="match status" value="1"/>
</dbReference>
<comment type="similarity">
    <text evidence="1">Belongs to the AHA1 family.</text>
</comment>
<dbReference type="InterPro" id="IPR015310">
    <property type="entry name" value="AHSA1-like_N"/>
</dbReference>
<feature type="region of interest" description="Disordered" evidence="2">
    <location>
        <begin position="349"/>
        <end position="384"/>
    </location>
</feature>
<dbReference type="SUPFAM" id="SSF103111">
    <property type="entry name" value="Activator of Hsp90 ATPase, Aha1"/>
    <property type="match status" value="1"/>
</dbReference>
<sequence>MSKDMKNVNNWHWVDKNCINWAKTYFEEHLSNVSVEKNGNSVTTKKVTSVEGDVDVNQRKGKIITIFDVAITLTFEGKTANGTEVTGKIEIPEVAHDTDADDYVFDVSIDSDNSTKQPIRDLIRTDLSAALRKKLVAFAKDLIQTHGKDVQVDSDFSRPSTPKPAATTTTTTSTSSMKSASSTSTSSGGGAAGGPAVNTTTLSDTIEFQAPASDIYNVLLDETKVAVWSRSKASIEPKVGAKFSLFGGTITGEIQALEKDKKIVQSWRINSWPAGHYSTVTMELDQGTSSTVLKVKQAGVPIGEEDLTRRNWNNFYWTEIKRTFGYVILSMTSSKLVVAEEITTSQKASSSLSSSSSSSSRKEDRTRRRRRHKTKTRRAGSGSGAGGMVMGAGFVALAAFVVGLCYGLIL</sequence>
<dbReference type="EMBL" id="JAAAJB010000120">
    <property type="protein sequence ID" value="KAG0265229.1"/>
    <property type="molecule type" value="Genomic_DNA"/>
</dbReference>
<dbReference type="GO" id="GO:0005829">
    <property type="term" value="C:cytosol"/>
    <property type="evidence" value="ECO:0007669"/>
    <property type="project" value="TreeGrafter"/>
</dbReference>
<evidence type="ECO:0000313" key="6">
    <source>
        <dbReference type="Proteomes" id="UP000807716"/>
    </source>
</evidence>
<keyword evidence="3" id="KW-0472">Membrane</keyword>
<gene>
    <name evidence="5" type="ORF">DFQ27_000759</name>
</gene>
<dbReference type="PANTHER" id="PTHR13009">
    <property type="entry name" value="HEAT SHOCK PROTEIN 90 HSP90 CO-CHAPERONE AHA-1"/>
    <property type="match status" value="1"/>
</dbReference>
<evidence type="ECO:0000256" key="1">
    <source>
        <dbReference type="ARBA" id="ARBA00006817"/>
    </source>
</evidence>
<feature type="compositionally biased region" description="Low complexity" evidence="2">
    <location>
        <begin position="159"/>
        <end position="186"/>
    </location>
</feature>
<keyword evidence="3" id="KW-0812">Transmembrane</keyword>
<dbReference type="GO" id="GO:0051087">
    <property type="term" value="F:protein-folding chaperone binding"/>
    <property type="evidence" value="ECO:0007669"/>
    <property type="project" value="InterPro"/>
</dbReference>
<protein>
    <recommendedName>
        <fullName evidence="4">Activator of Hsp90 ATPase AHSA1-like N-terminal domain-containing protein</fullName>
    </recommendedName>
</protein>
<dbReference type="Pfam" id="PF08327">
    <property type="entry name" value="AHSA1"/>
    <property type="match status" value="1"/>
</dbReference>
<dbReference type="AlphaFoldDB" id="A0A9P6QF74"/>
<dbReference type="Proteomes" id="UP000807716">
    <property type="component" value="Unassembled WGS sequence"/>
</dbReference>
<organism evidence="5 6">
    <name type="scientific">Actinomortierella ambigua</name>
    <dbReference type="NCBI Taxonomy" id="1343610"/>
    <lineage>
        <taxon>Eukaryota</taxon>
        <taxon>Fungi</taxon>
        <taxon>Fungi incertae sedis</taxon>
        <taxon>Mucoromycota</taxon>
        <taxon>Mortierellomycotina</taxon>
        <taxon>Mortierellomycetes</taxon>
        <taxon>Mortierellales</taxon>
        <taxon>Mortierellaceae</taxon>
        <taxon>Actinomortierella</taxon>
    </lineage>
</organism>
<dbReference type="PANTHER" id="PTHR13009:SF22">
    <property type="entry name" value="LD43819P"/>
    <property type="match status" value="1"/>
</dbReference>
<dbReference type="InterPro" id="IPR036338">
    <property type="entry name" value="Aha1"/>
</dbReference>
<name>A0A9P6QF74_9FUNG</name>
<reference evidence="5" key="1">
    <citation type="journal article" date="2020" name="Fungal Divers.">
        <title>Resolving the Mortierellaceae phylogeny through synthesis of multi-gene phylogenetics and phylogenomics.</title>
        <authorList>
            <person name="Vandepol N."/>
            <person name="Liber J."/>
            <person name="Desiro A."/>
            <person name="Na H."/>
            <person name="Kennedy M."/>
            <person name="Barry K."/>
            <person name="Grigoriev I.V."/>
            <person name="Miller A.N."/>
            <person name="O'Donnell K."/>
            <person name="Stajich J.E."/>
            <person name="Bonito G."/>
        </authorList>
    </citation>
    <scope>NUCLEOTIDE SEQUENCE</scope>
    <source>
        <strain evidence="5">BC1065</strain>
    </source>
</reference>
<evidence type="ECO:0000259" key="4">
    <source>
        <dbReference type="SMART" id="SM01000"/>
    </source>
</evidence>
<comment type="caution">
    <text evidence="5">The sequence shown here is derived from an EMBL/GenBank/DDBJ whole genome shotgun (WGS) entry which is preliminary data.</text>
</comment>
<dbReference type="Gene3D" id="3.15.10.20">
    <property type="entry name" value="Activator of Hsp90 ATPase Aha1, N-terminal domain"/>
    <property type="match status" value="1"/>
</dbReference>
<dbReference type="SUPFAM" id="SSF55961">
    <property type="entry name" value="Bet v1-like"/>
    <property type="match status" value="1"/>
</dbReference>
<feature type="transmembrane region" description="Helical" evidence="3">
    <location>
        <begin position="379"/>
        <end position="409"/>
    </location>
</feature>
<accession>A0A9P6QF74</accession>
<feature type="domain" description="Activator of Hsp90 ATPase AHSA1-like N-terminal" evidence="4">
    <location>
        <begin position="15"/>
        <end position="148"/>
    </location>
</feature>
<feature type="compositionally biased region" description="Low complexity" evidence="2">
    <location>
        <begin position="349"/>
        <end position="359"/>
    </location>
</feature>
<keyword evidence="3" id="KW-1133">Transmembrane helix</keyword>
<evidence type="ECO:0000256" key="2">
    <source>
        <dbReference type="SAM" id="MobiDB-lite"/>
    </source>
</evidence>
<dbReference type="Pfam" id="PF09229">
    <property type="entry name" value="Aha1_N"/>
    <property type="match status" value="1"/>
</dbReference>
<evidence type="ECO:0000256" key="3">
    <source>
        <dbReference type="SAM" id="Phobius"/>
    </source>
</evidence>
<dbReference type="OrthoDB" id="567237at2759"/>
<evidence type="ECO:0000313" key="5">
    <source>
        <dbReference type="EMBL" id="KAG0265229.1"/>
    </source>
</evidence>
<dbReference type="InterPro" id="IPR013538">
    <property type="entry name" value="ASHA1/2-like_C"/>
</dbReference>
<feature type="region of interest" description="Disordered" evidence="2">
    <location>
        <begin position="151"/>
        <end position="198"/>
    </location>
</feature>